<name>H8G582_9PSEU</name>
<dbReference type="RefSeq" id="WP_005437689.1">
    <property type="nucleotide sequence ID" value="NZ_CM001466.1"/>
</dbReference>
<evidence type="ECO:0000313" key="5">
    <source>
        <dbReference type="Proteomes" id="UP000004705"/>
    </source>
</evidence>
<dbReference type="PROSITE" id="PS50977">
    <property type="entry name" value="HTH_TETR_2"/>
    <property type="match status" value="1"/>
</dbReference>
<dbReference type="InterPro" id="IPR050109">
    <property type="entry name" value="HTH-type_TetR-like_transc_reg"/>
</dbReference>
<organism evidence="4 5">
    <name type="scientific">Saccharomonospora azurea NA-128</name>
    <dbReference type="NCBI Taxonomy" id="882081"/>
    <lineage>
        <taxon>Bacteria</taxon>
        <taxon>Bacillati</taxon>
        <taxon>Actinomycetota</taxon>
        <taxon>Actinomycetes</taxon>
        <taxon>Pseudonocardiales</taxon>
        <taxon>Pseudonocardiaceae</taxon>
        <taxon>Saccharomonospora</taxon>
    </lineage>
</organism>
<proteinExistence type="predicted"/>
<dbReference type="OrthoDB" id="4538622at2"/>
<evidence type="ECO:0000313" key="4">
    <source>
        <dbReference type="EMBL" id="EHY87136.1"/>
    </source>
</evidence>
<feature type="DNA-binding region" description="H-T-H motif" evidence="2">
    <location>
        <begin position="34"/>
        <end position="53"/>
    </location>
</feature>
<evidence type="ECO:0000259" key="3">
    <source>
        <dbReference type="PROSITE" id="PS50977"/>
    </source>
</evidence>
<dbReference type="PRINTS" id="PR00455">
    <property type="entry name" value="HTHTETR"/>
</dbReference>
<gene>
    <name evidence="4" type="ORF">SacazDRAFT_00148</name>
</gene>
<accession>H8G582</accession>
<dbReference type="Pfam" id="PF00440">
    <property type="entry name" value="TetR_N"/>
    <property type="match status" value="1"/>
</dbReference>
<evidence type="ECO:0000256" key="2">
    <source>
        <dbReference type="PROSITE-ProRule" id="PRU00335"/>
    </source>
</evidence>
<dbReference type="PANTHER" id="PTHR30055">
    <property type="entry name" value="HTH-TYPE TRANSCRIPTIONAL REGULATOR RUTR"/>
    <property type="match status" value="1"/>
</dbReference>
<keyword evidence="5" id="KW-1185">Reference proteome</keyword>
<keyword evidence="1 2" id="KW-0238">DNA-binding</keyword>
<reference evidence="4 5" key="1">
    <citation type="journal article" date="2012" name="Stand. Genomic Sci.">
        <title>Genome sequence of the soil bacterium Saccharomonospora azurea type strain (NA-128(T)).</title>
        <authorList>
            <person name="Klenk H.P."/>
            <person name="Held B."/>
            <person name="Lucas S."/>
            <person name="Lapidus A."/>
            <person name="Copeland A."/>
            <person name="Hammon N."/>
            <person name="Pitluck S."/>
            <person name="Goodwin L.A."/>
            <person name="Han C."/>
            <person name="Tapia R."/>
            <person name="Brambilla E.M."/>
            <person name="Potter G."/>
            <person name="Land M."/>
            <person name="Ivanova N."/>
            <person name="Rohde M."/>
            <person name="Goker M."/>
            <person name="Detter J.C."/>
            <person name="Kyrpides N.C."/>
            <person name="Woyke T."/>
        </authorList>
    </citation>
    <scope>NUCLEOTIDE SEQUENCE [LARGE SCALE GENOMIC DNA]</scope>
    <source>
        <strain evidence="4 5">NA-128</strain>
    </source>
</reference>
<dbReference type="InterPro" id="IPR001647">
    <property type="entry name" value="HTH_TetR"/>
</dbReference>
<dbReference type="GO" id="GO:0000976">
    <property type="term" value="F:transcription cis-regulatory region binding"/>
    <property type="evidence" value="ECO:0007669"/>
    <property type="project" value="TreeGrafter"/>
</dbReference>
<evidence type="ECO:0000256" key="1">
    <source>
        <dbReference type="ARBA" id="ARBA00023125"/>
    </source>
</evidence>
<dbReference type="GO" id="GO:0003700">
    <property type="term" value="F:DNA-binding transcription factor activity"/>
    <property type="evidence" value="ECO:0007669"/>
    <property type="project" value="TreeGrafter"/>
</dbReference>
<dbReference type="AlphaFoldDB" id="H8G582"/>
<sequence length="202" mass="22371">MAREPRQERSRTTRRRLMEAAVDCLAELGWTGTTVGVVAERAGVSRGAAQHHFPTREDLVVATVEFLAEEQIAELRERAGTLPPGRRRAEPVARLLLNLYTGTKFRAALHLWVAASTDDALRAVLGPLEAKVGREAHRVAVDLLDADESRPGVRETVQATLDLARGLGLADLLSDDSRRRQRLVRQWARMLEPIVGERSGTE</sequence>
<dbReference type="InterPro" id="IPR009057">
    <property type="entry name" value="Homeodomain-like_sf"/>
</dbReference>
<dbReference type="HOGENOM" id="CLU_069356_18_2_11"/>
<dbReference type="Proteomes" id="UP000004705">
    <property type="component" value="Chromosome"/>
</dbReference>
<dbReference type="Gene3D" id="1.10.357.10">
    <property type="entry name" value="Tetracycline Repressor, domain 2"/>
    <property type="match status" value="1"/>
</dbReference>
<dbReference type="EMBL" id="CM001466">
    <property type="protein sequence ID" value="EHY87136.1"/>
    <property type="molecule type" value="Genomic_DNA"/>
</dbReference>
<feature type="domain" description="HTH tetR-type" evidence="3">
    <location>
        <begin position="11"/>
        <end position="71"/>
    </location>
</feature>
<protein>
    <submittedName>
        <fullName evidence="4">Transcriptional regulator</fullName>
    </submittedName>
</protein>
<dbReference type="SUPFAM" id="SSF46689">
    <property type="entry name" value="Homeodomain-like"/>
    <property type="match status" value="1"/>
</dbReference>
<dbReference type="PANTHER" id="PTHR30055:SF226">
    <property type="entry name" value="HTH-TYPE TRANSCRIPTIONAL REGULATOR PKSA"/>
    <property type="match status" value="1"/>
</dbReference>